<organism evidence="2 3">
    <name type="scientific">Hyaloscypha variabilis (strain UAMH 11265 / GT02V1 / F)</name>
    <name type="common">Meliniomyces variabilis</name>
    <dbReference type="NCBI Taxonomy" id="1149755"/>
    <lineage>
        <taxon>Eukaryota</taxon>
        <taxon>Fungi</taxon>
        <taxon>Dikarya</taxon>
        <taxon>Ascomycota</taxon>
        <taxon>Pezizomycotina</taxon>
        <taxon>Leotiomycetes</taxon>
        <taxon>Helotiales</taxon>
        <taxon>Hyaloscyphaceae</taxon>
        <taxon>Hyaloscypha</taxon>
        <taxon>Hyaloscypha variabilis</taxon>
    </lineage>
</organism>
<dbReference type="PANTHER" id="PTHR12461:SF105">
    <property type="entry name" value="HYPOXIA-INDUCIBLE FACTOR 1-ALPHA INHIBITOR"/>
    <property type="match status" value="1"/>
</dbReference>
<dbReference type="EMBL" id="KZ613937">
    <property type="protein sequence ID" value="PMD48345.1"/>
    <property type="molecule type" value="Genomic_DNA"/>
</dbReference>
<sequence length="342" mass="38160">MRGLIKDLPRTSRTILRPYSTSNGFSTLPPVDRIVGSFGTVDLSEFRKRAFVPKTPLLITTREESTSTATDGILSHQSLPAAQKWFTHNHGSNSSPELMLSDQYLSQFQDTILPYEFIIDSDGTSLQEYANWAQAANNGRQELATFLTQLLSESNSHTFHRFHAPLSLFLQACSPTPSHIPRPRLYIAQAQLADLPKALQDDLPTPRIVKEAGKGDIYDANIWMGIPPTYTPLHKDPNPNLFVQLASSKRVRLFEPSVGAKIFWDVQARIGKCGSASFRGEEMMEGPERDALDEIVWGDEGGRGGYETRVGPGDALFIPKGWWHSIKSVGSEVTASVNWWFR</sequence>
<accession>A0A2J6SC65</accession>
<dbReference type="AlphaFoldDB" id="A0A2J6SC65"/>
<keyword evidence="3" id="KW-1185">Reference proteome</keyword>
<dbReference type="SUPFAM" id="SSF51197">
    <property type="entry name" value="Clavaminate synthase-like"/>
    <property type="match status" value="1"/>
</dbReference>
<evidence type="ECO:0000259" key="1">
    <source>
        <dbReference type="PROSITE" id="PS51184"/>
    </source>
</evidence>
<protein>
    <submittedName>
        <fullName evidence="2">Clavaminate synthase-like protein</fullName>
    </submittedName>
</protein>
<feature type="domain" description="JmjC" evidence="1">
    <location>
        <begin position="181"/>
        <end position="342"/>
    </location>
</feature>
<dbReference type="PANTHER" id="PTHR12461">
    <property type="entry name" value="HYPOXIA-INDUCIBLE FACTOR 1 ALPHA INHIBITOR-RELATED"/>
    <property type="match status" value="1"/>
</dbReference>
<evidence type="ECO:0000313" key="3">
    <source>
        <dbReference type="Proteomes" id="UP000235786"/>
    </source>
</evidence>
<dbReference type="OrthoDB" id="263283at2759"/>
<gene>
    <name evidence="2" type="ORF">L207DRAFT_505373</name>
</gene>
<reference evidence="2 3" key="1">
    <citation type="submission" date="2016-04" db="EMBL/GenBank/DDBJ databases">
        <title>A degradative enzymes factory behind the ericoid mycorrhizal symbiosis.</title>
        <authorList>
            <consortium name="DOE Joint Genome Institute"/>
            <person name="Martino E."/>
            <person name="Morin E."/>
            <person name="Grelet G."/>
            <person name="Kuo A."/>
            <person name="Kohler A."/>
            <person name="Daghino S."/>
            <person name="Barry K."/>
            <person name="Choi C."/>
            <person name="Cichocki N."/>
            <person name="Clum A."/>
            <person name="Copeland A."/>
            <person name="Hainaut M."/>
            <person name="Haridas S."/>
            <person name="Labutti K."/>
            <person name="Lindquist E."/>
            <person name="Lipzen A."/>
            <person name="Khouja H.-R."/>
            <person name="Murat C."/>
            <person name="Ohm R."/>
            <person name="Olson A."/>
            <person name="Spatafora J."/>
            <person name="Veneault-Fourrey C."/>
            <person name="Henrissat B."/>
            <person name="Grigoriev I."/>
            <person name="Martin F."/>
            <person name="Perotto S."/>
        </authorList>
    </citation>
    <scope>NUCLEOTIDE SEQUENCE [LARGE SCALE GENOMIC DNA]</scope>
    <source>
        <strain evidence="2 3">F</strain>
    </source>
</reference>
<evidence type="ECO:0000313" key="2">
    <source>
        <dbReference type="EMBL" id="PMD48345.1"/>
    </source>
</evidence>
<dbReference type="Pfam" id="PF13621">
    <property type="entry name" value="Cupin_8"/>
    <property type="match status" value="1"/>
</dbReference>
<proteinExistence type="predicted"/>
<dbReference type="InterPro" id="IPR041667">
    <property type="entry name" value="Cupin_8"/>
</dbReference>
<name>A0A2J6SC65_HYAVF</name>
<dbReference type="STRING" id="1149755.A0A2J6SC65"/>
<dbReference type="PROSITE" id="PS51184">
    <property type="entry name" value="JMJC"/>
    <property type="match status" value="1"/>
</dbReference>
<dbReference type="Proteomes" id="UP000235786">
    <property type="component" value="Unassembled WGS sequence"/>
</dbReference>
<dbReference type="InterPro" id="IPR003347">
    <property type="entry name" value="JmjC_dom"/>
</dbReference>
<dbReference type="Gene3D" id="2.60.120.650">
    <property type="entry name" value="Cupin"/>
    <property type="match status" value="1"/>
</dbReference>